<gene>
    <name evidence="1" type="ORF">TrVE_jg3327</name>
</gene>
<evidence type="ECO:0000313" key="1">
    <source>
        <dbReference type="EMBL" id="GMI11078.1"/>
    </source>
</evidence>
<keyword evidence="2" id="KW-1185">Reference proteome</keyword>
<comment type="caution">
    <text evidence="1">The sequence shown here is derived from an EMBL/GenBank/DDBJ whole genome shotgun (WGS) entry which is preliminary data.</text>
</comment>
<dbReference type="Proteomes" id="UP001165160">
    <property type="component" value="Unassembled WGS sequence"/>
</dbReference>
<protein>
    <submittedName>
        <fullName evidence="1">Uncharacterized protein</fullName>
    </submittedName>
</protein>
<sequence>MPKKGNFFPNKNLLLRPSTKLAYCLTLNADMSTSSLDIVDPWKSPNSVVPVVSDISKIPSLPLLSPPAPKRYSGYSLTTDRSYLTRLGYTPSPVKKSLPSILDKRYTGYNLSTSRSYLSRLGYVASSTSR</sequence>
<evidence type="ECO:0000313" key="2">
    <source>
        <dbReference type="Proteomes" id="UP001165160"/>
    </source>
</evidence>
<dbReference type="AlphaFoldDB" id="A0A9W7FFF9"/>
<name>A0A9W7FFF9_9STRA</name>
<proteinExistence type="predicted"/>
<reference evidence="2" key="1">
    <citation type="journal article" date="2023" name="Commun. Biol.">
        <title>Genome analysis of Parmales, the sister group of diatoms, reveals the evolutionary specialization of diatoms from phago-mixotrophs to photoautotrophs.</title>
        <authorList>
            <person name="Ban H."/>
            <person name="Sato S."/>
            <person name="Yoshikawa S."/>
            <person name="Yamada K."/>
            <person name="Nakamura Y."/>
            <person name="Ichinomiya M."/>
            <person name="Sato N."/>
            <person name="Blanc-Mathieu R."/>
            <person name="Endo H."/>
            <person name="Kuwata A."/>
            <person name="Ogata H."/>
        </authorList>
    </citation>
    <scope>NUCLEOTIDE SEQUENCE [LARGE SCALE GENOMIC DNA]</scope>
    <source>
        <strain evidence="2">NIES 3699</strain>
    </source>
</reference>
<accession>A0A9W7FFF9</accession>
<organism evidence="1 2">
    <name type="scientific">Triparma verrucosa</name>
    <dbReference type="NCBI Taxonomy" id="1606542"/>
    <lineage>
        <taxon>Eukaryota</taxon>
        <taxon>Sar</taxon>
        <taxon>Stramenopiles</taxon>
        <taxon>Ochrophyta</taxon>
        <taxon>Bolidophyceae</taxon>
        <taxon>Parmales</taxon>
        <taxon>Triparmaceae</taxon>
        <taxon>Triparma</taxon>
    </lineage>
</organism>
<dbReference type="EMBL" id="BRXX01000424">
    <property type="protein sequence ID" value="GMI11078.1"/>
    <property type="molecule type" value="Genomic_DNA"/>
</dbReference>